<name>A0AAD2Q691_9AGAR</name>
<dbReference type="EMBL" id="CAVNYO010000423">
    <property type="protein sequence ID" value="CAK5278622.1"/>
    <property type="molecule type" value="Genomic_DNA"/>
</dbReference>
<keyword evidence="2" id="KW-1185">Reference proteome</keyword>
<evidence type="ECO:0000313" key="2">
    <source>
        <dbReference type="Proteomes" id="UP001295794"/>
    </source>
</evidence>
<gene>
    <name evidence="1" type="ORF">MYCIT1_LOCUS28081</name>
</gene>
<reference evidence="1" key="1">
    <citation type="submission" date="2023-11" db="EMBL/GenBank/DDBJ databases">
        <authorList>
            <person name="De Vega J J."/>
            <person name="De Vega J J."/>
        </authorList>
    </citation>
    <scope>NUCLEOTIDE SEQUENCE</scope>
</reference>
<evidence type="ECO:0000313" key="1">
    <source>
        <dbReference type="EMBL" id="CAK5278622.1"/>
    </source>
</evidence>
<dbReference type="Gene3D" id="3.20.20.140">
    <property type="entry name" value="Metal-dependent hydrolases"/>
    <property type="match status" value="1"/>
</dbReference>
<dbReference type="Proteomes" id="UP001295794">
    <property type="component" value="Unassembled WGS sequence"/>
</dbReference>
<protein>
    <submittedName>
        <fullName evidence="1">Uncharacterized protein</fullName>
    </submittedName>
</protein>
<proteinExistence type="predicted"/>
<comment type="caution">
    <text evidence="1">The sequence shown here is derived from an EMBL/GenBank/DDBJ whole genome shotgun (WGS) entry which is preliminary data.</text>
</comment>
<sequence length="114" mass="12177">MAFTGAFEAHLLATDITQAGVSVVIAPRKPFPATFEMRRSIPGSPLTQDSSFTILLKHGVNVGIGIEQVNSAGVIYRATMHAMASTNIDHALGLDSRTEELVAYRGGRVFDMAS</sequence>
<dbReference type="AlphaFoldDB" id="A0AAD2Q691"/>
<organism evidence="1 2">
    <name type="scientific">Mycena citricolor</name>
    <dbReference type="NCBI Taxonomy" id="2018698"/>
    <lineage>
        <taxon>Eukaryota</taxon>
        <taxon>Fungi</taxon>
        <taxon>Dikarya</taxon>
        <taxon>Basidiomycota</taxon>
        <taxon>Agaricomycotina</taxon>
        <taxon>Agaricomycetes</taxon>
        <taxon>Agaricomycetidae</taxon>
        <taxon>Agaricales</taxon>
        <taxon>Marasmiineae</taxon>
        <taxon>Mycenaceae</taxon>
        <taxon>Mycena</taxon>
    </lineage>
</organism>
<accession>A0AAD2Q691</accession>